<dbReference type="EMBL" id="JAVFWL010000006">
    <property type="protein sequence ID" value="KAK6764304.1"/>
    <property type="molecule type" value="Genomic_DNA"/>
</dbReference>
<evidence type="ECO:0000313" key="2">
    <source>
        <dbReference type="Proteomes" id="UP001303046"/>
    </source>
</evidence>
<comment type="caution">
    <text evidence="1">The sequence shown here is derived from an EMBL/GenBank/DDBJ whole genome shotgun (WGS) entry which is preliminary data.</text>
</comment>
<proteinExistence type="predicted"/>
<dbReference type="Proteomes" id="UP001303046">
    <property type="component" value="Unassembled WGS sequence"/>
</dbReference>
<keyword evidence="2" id="KW-1185">Reference proteome</keyword>
<dbReference type="PANTHER" id="PTHR47331:SF1">
    <property type="entry name" value="GAG-LIKE PROTEIN"/>
    <property type="match status" value="1"/>
</dbReference>
<evidence type="ECO:0000313" key="1">
    <source>
        <dbReference type="EMBL" id="KAK6764304.1"/>
    </source>
</evidence>
<organism evidence="1 2">
    <name type="scientific">Necator americanus</name>
    <name type="common">Human hookworm</name>
    <dbReference type="NCBI Taxonomy" id="51031"/>
    <lineage>
        <taxon>Eukaryota</taxon>
        <taxon>Metazoa</taxon>
        <taxon>Ecdysozoa</taxon>
        <taxon>Nematoda</taxon>
        <taxon>Chromadorea</taxon>
        <taxon>Rhabditida</taxon>
        <taxon>Rhabditina</taxon>
        <taxon>Rhabditomorpha</taxon>
        <taxon>Strongyloidea</taxon>
        <taxon>Ancylostomatidae</taxon>
        <taxon>Bunostominae</taxon>
        <taxon>Necator</taxon>
    </lineage>
</organism>
<dbReference type="PANTHER" id="PTHR47331">
    <property type="entry name" value="PHD-TYPE DOMAIN-CONTAINING PROTEIN"/>
    <property type="match status" value="1"/>
</dbReference>
<reference evidence="1 2" key="1">
    <citation type="submission" date="2023-08" db="EMBL/GenBank/DDBJ databases">
        <title>A Necator americanus chromosomal reference genome.</title>
        <authorList>
            <person name="Ilik V."/>
            <person name="Petrzelkova K.J."/>
            <person name="Pardy F."/>
            <person name="Fuh T."/>
            <person name="Niatou-Singa F.S."/>
            <person name="Gouil Q."/>
            <person name="Baker L."/>
            <person name="Ritchie M.E."/>
            <person name="Jex A.R."/>
            <person name="Gazzola D."/>
            <person name="Li H."/>
            <person name="Toshio Fujiwara R."/>
            <person name="Zhan B."/>
            <person name="Aroian R.V."/>
            <person name="Pafco B."/>
            <person name="Schwarz E.M."/>
        </authorList>
    </citation>
    <scope>NUCLEOTIDE SEQUENCE [LARGE SCALE GENOMIC DNA]</scope>
    <source>
        <strain evidence="1 2">Aroian</strain>
        <tissue evidence="1">Whole animal</tissue>
    </source>
</reference>
<protein>
    <submittedName>
        <fullName evidence="1">Uncharacterized protein</fullName>
    </submittedName>
</protein>
<sequence>MTSQSVQPVPSQMSQCSQDINESNQWDSFWSMHETPMHTISVITSAVTQEEKEQWEEYWTMDRAGTEEFGNTEKDAKAEINQRVWQSFNARIQQRDDGYYVHLPWKEQYPYLPGNKALAKKRLVNVWNSLQKDTKILDQYDNFFQDQLQQNIIEAVDETAPPQGNQVHYIPHQPVFTPHKTTGSVRRVRTL</sequence>
<gene>
    <name evidence="1" type="primary">Necator_chrX.g24742</name>
    <name evidence="1" type="ORF">RB195_024577</name>
</gene>
<name>A0ABR1ENW0_NECAM</name>
<accession>A0ABR1ENW0</accession>